<protein>
    <recommendedName>
        <fullName evidence="3">DUF333 domain-containing protein</fullName>
    </recommendedName>
</protein>
<dbReference type="InterPro" id="IPR005590">
    <property type="entry name" value="DUF333"/>
</dbReference>
<gene>
    <name evidence="1" type="ORF">AZI85_12250</name>
</gene>
<evidence type="ECO:0000313" key="2">
    <source>
        <dbReference type="Proteomes" id="UP000075391"/>
    </source>
</evidence>
<accession>A0A150WCG6</accession>
<dbReference type="Pfam" id="PF03891">
    <property type="entry name" value="DUF333"/>
    <property type="match status" value="1"/>
</dbReference>
<proteinExistence type="predicted"/>
<reference evidence="1 2" key="1">
    <citation type="submission" date="2016-03" db="EMBL/GenBank/DDBJ databases">
        <authorList>
            <person name="Ploux O."/>
        </authorList>
    </citation>
    <scope>NUCLEOTIDE SEQUENCE [LARGE SCALE GENOMIC DNA]</scope>
    <source>
        <strain evidence="1 2">BER2</strain>
    </source>
</reference>
<dbReference type="EMBL" id="LUKF01000019">
    <property type="protein sequence ID" value="KYG60755.1"/>
    <property type="molecule type" value="Genomic_DNA"/>
</dbReference>
<name>A0A150WCG6_BDEBC</name>
<sequence>MFFSLAALCKDDALKLFSPKTNKYEIIKIVTKDGFKISSNCLKSGKLDCLAWKAAKGSLKTPQVGPLIGNPAAKYCSVFDANNRILKDEKAREYDYCVFPDGSMIDAWTLYNGHHK</sequence>
<dbReference type="Proteomes" id="UP000075391">
    <property type="component" value="Unassembled WGS sequence"/>
</dbReference>
<comment type="caution">
    <text evidence="1">The sequence shown here is derived from an EMBL/GenBank/DDBJ whole genome shotgun (WGS) entry which is preliminary data.</text>
</comment>
<organism evidence="1 2">
    <name type="scientific">Bdellovibrio bacteriovorus</name>
    <dbReference type="NCBI Taxonomy" id="959"/>
    <lineage>
        <taxon>Bacteria</taxon>
        <taxon>Pseudomonadati</taxon>
        <taxon>Bdellovibrionota</taxon>
        <taxon>Bdellovibrionia</taxon>
        <taxon>Bdellovibrionales</taxon>
        <taxon>Pseudobdellovibrionaceae</taxon>
        <taxon>Bdellovibrio</taxon>
    </lineage>
</organism>
<evidence type="ECO:0000313" key="1">
    <source>
        <dbReference type="EMBL" id="KYG60755.1"/>
    </source>
</evidence>
<dbReference type="AlphaFoldDB" id="A0A150WCG6"/>
<evidence type="ECO:0008006" key="3">
    <source>
        <dbReference type="Google" id="ProtNLM"/>
    </source>
</evidence>